<dbReference type="Proteomes" id="UP001589643">
    <property type="component" value="Unassembled WGS sequence"/>
</dbReference>
<sequence>MTTSSFGSAVPYIAPVRAPLIAPVRVPGGHSAASRATGAPIPFVFDGRKLHLKRPAHWTLATWSAFEDEQIGAFLEGVLVTGTNGLEDLTTSDLSRLLNAVTRAVAPFV</sequence>
<protein>
    <submittedName>
        <fullName evidence="1">Uncharacterized protein</fullName>
    </submittedName>
</protein>
<dbReference type="EMBL" id="JBHLHV010000001">
    <property type="protein sequence ID" value="MFB8893034.1"/>
    <property type="molecule type" value="Genomic_DNA"/>
</dbReference>
<organism evidence="1 2">
    <name type="scientific">Microbacterium plantarum</name>
    <dbReference type="NCBI Taxonomy" id="1816425"/>
    <lineage>
        <taxon>Bacteria</taxon>
        <taxon>Bacillati</taxon>
        <taxon>Actinomycetota</taxon>
        <taxon>Actinomycetes</taxon>
        <taxon>Micrococcales</taxon>
        <taxon>Microbacteriaceae</taxon>
        <taxon>Microbacterium</taxon>
    </lineage>
</organism>
<gene>
    <name evidence="1" type="ORF">AB7P39_09285</name>
</gene>
<proteinExistence type="predicted"/>
<evidence type="ECO:0000313" key="2">
    <source>
        <dbReference type="Proteomes" id="UP001589643"/>
    </source>
</evidence>
<keyword evidence="2" id="KW-1185">Reference proteome</keyword>
<accession>A0ABV5ESV1</accession>
<name>A0ABV5ESV1_9MICO</name>
<reference evidence="1 2" key="1">
    <citation type="submission" date="2024-08" db="EMBL/GenBank/DDBJ databases">
        <title>Heavy metals resistant antinobacteria isolated from wastewater.</title>
        <authorList>
            <person name="Roman Ponce B."/>
            <person name="Blanco Mercado M.A."/>
            <person name="Avila Aldana I.N."/>
            <person name="Morales Arrieta S."/>
        </authorList>
    </citation>
    <scope>NUCLEOTIDE SEQUENCE [LARGE SCALE GENOMIC DNA]</scope>
    <source>
        <strain evidence="2">sma-1</strain>
    </source>
</reference>
<comment type="caution">
    <text evidence="1">The sequence shown here is derived from an EMBL/GenBank/DDBJ whole genome shotgun (WGS) entry which is preliminary data.</text>
</comment>
<evidence type="ECO:0000313" key="1">
    <source>
        <dbReference type="EMBL" id="MFB8893034.1"/>
    </source>
</evidence>
<dbReference type="RefSeq" id="WP_378718488.1">
    <property type="nucleotide sequence ID" value="NZ_JBHLHV010000001.1"/>
</dbReference>